<evidence type="ECO:0000256" key="9">
    <source>
        <dbReference type="ARBA" id="ARBA00022777"/>
    </source>
</evidence>
<dbReference type="InterPro" id="IPR000719">
    <property type="entry name" value="Prot_kinase_dom"/>
</dbReference>
<keyword evidence="10 15" id="KW-0067">ATP-binding</keyword>
<dbReference type="InterPro" id="IPR017441">
    <property type="entry name" value="Protein_kinase_ATP_BS"/>
</dbReference>
<dbReference type="STRING" id="13333.W1PM06"/>
<dbReference type="GO" id="GO:0005886">
    <property type="term" value="C:plasma membrane"/>
    <property type="evidence" value="ECO:0000318"/>
    <property type="project" value="GO_Central"/>
</dbReference>
<evidence type="ECO:0000256" key="11">
    <source>
        <dbReference type="ARBA" id="ARBA00022989"/>
    </source>
</evidence>
<keyword evidence="2 16" id="KW-0723">Serine/threonine-protein kinase</keyword>
<dbReference type="PROSITE" id="PS50011">
    <property type="entry name" value="PROTEIN_KINASE_DOM"/>
    <property type="match status" value="1"/>
</dbReference>
<dbReference type="PROSITE" id="PS00107">
    <property type="entry name" value="PROTEIN_KINASE_ATP"/>
    <property type="match status" value="1"/>
</dbReference>
<sequence length="372" mass="40986">MAFAQLGPPVQALLAALAGFTAVTVIFGLAFLLCHRNPFSKKKTNKNDTQLRTITQDPAESFQPVAASFDPSVPLISMPDLVTATDNFSPSRVIGDGGFGLVYRAHIPPNGIPVAVKRLSPHAFHGLREFHAEMETLSRVKHPNLVRLLAYCVSGPDRLLVYPLLPQGSLYRCLHDPDDNGDMQPRDNTQPHPLSWGTRAKIIRGVANGLAYLHDGQPRIIHRDIKSGNILLDSDFNASITDFGLARRMNPQHTHVSTQVAGTMGYMPPEYYGGLSVATVMGDVYSFGVLTLEVVSGRRPDQAVGDEGERLGEWVKRLMRQSKEKEVVAPGVEGLVEEEVREFLRVGCMCIAETPKERPSMKEVVHMLQHPQ</sequence>
<dbReference type="CDD" id="cd14066">
    <property type="entry name" value="STKc_IRAK"/>
    <property type="match status" value="1"/>
</dbReference>
<evidence type="ECO:0000256" key="1">
    <source>
        <dbReference type="ARBA" id="ARBA00004479"/>
    </source>
</evidence>
<name>W1PM06_AMBTC</name>
<dbReference type="eggNOG" id="KOG1187">
    <property type="taxonomic scope" value="Eukaryota"/>
</dbReference>
<evidence type="ECO:0000256" key="6">
    <source>
        <dbReference type="ARBA" id="ARBA00022729"/>
    </source>
</evidence>
<gene>
    <name evidence="19" type="ORF">AMTR_s00017p00228450</name>
</gene>
<evidence type="ECO:0000256" key="10">
    <source>
        <dbReference type="ARBA" id="ARBA00022840"/>
    </source>
</evidence>
<dbReference type="AlphaFoldDB" id="W1PM06"/>
<evidence type="ECO:0000256" key="13">
    <source>
        <dbReference type="ARBA" id="ARBA00023170"/>
    </source>
</evidence>
<protein>
    <recommendedName>
        <fullName evidence="18">Protein kinase domain-containing protein</fullName>
    </recommendedName>
</protein>
<evidence type="ECO:0000256" key="2">
    <source>
        <dbReference type="ARBA" id="ARBA00022527"/>
    </source>
</evidence>
<dbReference type="Gramene" id="ERN08701">
    <property type="protein sequence ID" value="ERN08701"/>
    <property type="gene ID" value="AMTR_s00017p00228450"/>
</dbReference>
<reference evidence="20" key="1">
    <citation type="journal article" date="2013" name="Science">
        <title>The Amborella genome and the evolution of flowering plants.</title>
        <authorList>
            <consortium name="Amborella Genome Project"/>
        </authorList>
    </citation>
    <scope>NUCLEOTIDE SEQUENCE [LARGE SCALE GENOMIC DNA]</scope>
</reference>
<dbReference type="PANTHER" id="PTHR48006:SF47">
    <property type="entry name" value="PHYTOSULFOKINE RECEPTOR 2-LIKE"/>
    <property type="match status" value="1"/>
</dbReference>
<keyword evidence="3" id="KW-0433">Leucine-rich repeat</keyword>
<feature type="transmembrane region" description="Helical" evidence="17">
    <location>
        <begin position="12"/>
        <end position="34"/>
    </location>
</feature>
<dbReference type="Gene3D" id="1.10.510.10">
    <property type="entry name" value="Transferase(Phosphotransferase) domain 1"/>
    <property type="match status" value="1"/>
</dbReference>
<dbReference type="Proteomes" id="UP000017836">
    <property type="component" value="Unassembled WGS sequence"/>
</dbReference>
<keyword evidence="5 17" id="KW-0812">Transmembrane</keyword>
<dbReference type="Pfam" id="PF07714">
    <property type="entry name" value="PK_Tyr_Ser-Thr"/>
    <property type="match status" value="1"/>
</dbReference>
<dbReference type="InterPro" id="IPR011009">
    <property type="entry name" value="Kinase-like_dom_sf"/>
</dbReference>
<feature type="domain" description="Protein kinase" evidence="18">
    <location>
        <begin position="88"/>
        <end position="372"/>
    </location>
</feature>
<comment type="subcellular location">
    <subcellularLocation>
        <location evidence="1">Membrane</location>
        <topology evidence="1">Single-pass type I membrane protein</topology>
    </subcellularLocation>
</comment>
<dbReference type="SMART" id="SM00220">
    <property type="entry name" value="S_TKc"/>
    <property type="match status" value="1"/>
</dbReference>
<dbReference type="GO" id="GO:0004672">
    <property type="term" value="F:protein kinase activity"/>
    <property type="evidence" value="ECO:0000318"/>
    <property type="project" value="GO_Central"/>
</dbReference>
<dbReference type="InterPro" id="IPR051824">
    <property type="entry name" value="LRR_Rcpt-Like_S/T_Kinase"/>
</dbReference>
<comment type="similarity">
    <text evidence="16">Belongs to the protein kinase superfamily.</text>
</comment>
<evidence type="ECO:0000256" key="14">
    <source>
        <dbReference type="ARBA" id="ARBA00023180"/>
    </source>
</evidence>
<keyword evidence="20" id="KW-1185">Reference proteome</keyword>
<dbReference type="PROSITE" id="PS00108">
    <property type="entry name" value="PROTEIN_KINASE_ST"/>
    <property type="match status" value="1"/>
</dbReference>
<dbReference type="GO" id="GO:0007165">
    <property type="term" value="P:signal transduction"/>
    <property type="evidence" value="ECO:0000318"/>
    <property type="project" value="GO_Central"/>
</dbReference>
<evidence type="ECO:0000256" key="4">
    <source>
        <dbReference type="ARBA" id="ARBA00022679"/>
    </source>
</evidence>
<evidence type="ECO:0000313" key="19">
    <source>
        <dbReference type="EMBL" id="ERN08701.1"/>
    </source>
</evidence>
<dbReference type="OrthoDB" id="4062651at2759"/>
<keyword evidence="7" id="KW-0677">Repeat</keyword>
<dbReference type="OMA" id="RIASMCT"/>
<keyword evidence="4" id="KW-0808">Transferase</keyword>
<feature type="binding site" evidence="15">
    <location>
        <position position="117"/>
    </location>
    <ligand>
        <name>ATP</name>
        <dbReference type="ChEBI" id="CHEBI:30616"/>
    </ligand>
</feature>
<dbReference type="KEGG" id="atr:18436835"/>
<dbReference type="GO" id="GO:0004674">
    <property type="term" value="F:protein serine/threonine kinase activity"/>
    <property type="evidence" value="ECO:0007669"/>
    <property type="project" value="UniProtKB-KW"/>
</dbReference>
<dbReference type="InterPro" id="IPR001245">
    <property type="entry name" value="Ser-Thr/Tyr_kinase_cat_dom"/>
</dbReference>
<evidence type="ECO:0000256" key="16">
    <source>
        <dbReference type="RuleBase" id="RU000304"/>
    </source>
</evidence>
<evidence type="ECO:0000256" key="7">
    <source>
        <dbReference type="ARBA" id="ARBA00022737"/>
    </source>
</evidence>
<evidence type="ECO:0000256" key="8">
    <source>
        <dbReference type="ARBA" id="ARBA00022741"/>
    </source>
</evidence>
<dbReference type="InterPro" id="IPR008271">
    <property type="entry name" value="Ser/Thr_kinase_AS"/>
</dbReference>
<dbReference type="FunFam" id="1.10.510.10:FF:000388">
    <property type="entry name" value="Leucine-rich repeat receptor-like tyrosine-protein kinase PXC3"/>
    <property type="match status" value="1"/>
</dbReference>
<organism evidence="19 20">
    <name type="scientific">Amborella trichopoda</name>
    <dbReference type="NCBI Taxonomy" id="13333"/>
    <lineage>
        <taxon>Eukaryota</taxon>
        <taxon>Viridiplantae</taxon>
        <taxon>Streptophyta</taxon>
        <taxon>Embryophyta</taxon>
        <taxon>Tracheophyta</taxon>
        <taxon>Spermatophyta</taxon>
        <taxon>Magnoliopsida</taxon>
        <taxon>Amborellales</taxon>
        <taxon>Amborellaceae</taxon>
        <taxon>Amborella</taxon>
    </lineage>
</organism>
<evidence type="ECO:0000256" key="5">
    <source>
        <dbReference type="ARBA" id="ARBA00022692"/>
    </source>
</evidence>
<keyword evidence="9" id="KW-0418">Kinase</keyword>
<evidence type="ECO:0000256" key="3">
    <source>
        <dbReference type="ARBA" id="ARBA00022614"/>
    </source>
</evidence>
<evidence type="ECO:0000256" key="12">
    <source>
        <dbReference type="ARBA" id="ARBA00023136"/>
    </source>
</evidence>
<keyword evidence="8 15" id="KW-0547">Nucleotide-binding</keyword>
<keyword evidence="14" id="KW-0325">Glycoprotein</keyword>
<dbReference type="PANTHER" id="PTHR48006">
    <property type="entry name" value="LEUCINE-RICH REPEAT-CONTAINING PROTEIN DDB_G0281931-RELATED"/>
    <property type="match status" value="1"/>
</dbReference>
<dbReference type="FunFam" id="3.30.200.20:FF:000745">
    <property type="entry name" value="Phytosulfokine receptor 2"/>
    <property type="match status" value="1"/>
</dbReference>
<keyword evidence="12 17" id="KW-0472">Membrane</keyword>
<dbReference type="SUPFAM" id="SSF56112">
    <property type="entry name" value="Protein kinase-like (PK-like)"/>
    <property type="match status" value="1"/>
</dbReference>
<evidence type="ECO:0000259" key="18">
    <source>
        <dbReference type="PROSITE" id="PS50011"/>
    </source>
</evidence>
<evidence type="ECO:0000256" key="17">
    <source>
        <dbReference type="SAM" id="Phobius"/>
    </source>
</evidence>
<dbReference type="Gene3D" id="3.30.200.20">
    <property type="entry name" value="Phosphorylase Kinase, domain 1"/>
    <property type="match status" value="1"/>
</dbReference>
<dbReference type="GO" id="GO:0005524">
    <property type="term" value="F:ATP binding"/>
    <property type="evidence" value="ECO:0007669"/>
    <property type="project" value="UniProtKB-UniRule"/>
</dbReference>
<dbReference type="HOGENOM" id="CLU_000288_21_4_1"/>
<evidence type="ECO:0000313" key="20">
    <source>
        <dbReference type="Proteomes" id="UP000017836"/>
    </source>
</evidence>
<keyword evidence="13" id="KW-0675">Receptor</keyword>
<keyword evidence="6" id="KW-0732">Signal</keyword>
<proteinExistence type="inferred from homology"/>
<keyword evidence="11 17" id="KW-1133">Transmembrane helix</keyword>
<dbReference type="EMBL" id="KI393256">
    <property type="protein sequence ID" value="ERN08701.1"/>
    <property type="molecule type" value="Genomic_DNA"/>
</dbReference>
<evidence type="ECO:0000256" key="15">
    <source>
        <dbReference type="PROSITE-ProRule" id="PRU10141"/>
    </source>
</evidence>
<accession>W1PM06</accession>